<accession>A0A9P4JUD3</accession>
<dbReference type="CDD" id="cd14688">
    <property type="entry name" value="bZIP_YAP"/>
    <property type="match status" value="1"/>
</dbReference>
<sequence>MSFEIYPHVSKPGRKKARTEEKPEAGSASQKPKKANSEVRKQQNRIASRNYREKRKRKLLYLQQLLHADTPPTDHPSPRASELSHEDRTRSVSAEYLPPTPILSPMRYPSLPAYTSLSSTSGNVIDPTLTSAIAFNDHVAAGSQPLAYAQSSWNHVYDHLADQANVGLWNGNCIPPDLSSVHSPVPRNVQSHPQSYYFEPMPVAGHHIPSVQLSDFHVMGTYDHCPRPMDKIQGLISSPFPSSFSSPGRANLWP</sequence>
<dbReference type="Proteomes" id="UP000799536">
    <property type="component" value="Unassembled WGS sequence"/>
</dbReference>
<dbReference type="OrthoDB" id="2245989at2759"/>
<evidence type="ECO:0000313" key="3">
    <source>
        <dbReference type="EMBL" id="KAF2204536.1"/>
    </source>
</evidence>
<evidence type="ECO:0000259" key="2">
    <source>
        <dbReference type="PROSITE" id="PS00036"/>
    </source>
</evidence>
<organism evidence="3 4">
    <name type="scientific">Delitschia confertaspora ATCC 74209</name>
    <dbReference type="NCBI Taxonomy" id="1513339"/>
    <lineage>
        <taxon>Eukaryota</taxon>
        <taxon>Fungi</taxon>
        <taxon>Dikarya</taxon>
        <taxon>Ascomycota</taxon>
        <taxon>Pezizomycotina</taxon>
        <taxon>Dothideomycetes</taxon>
        <taxon>Pleosporomycetidae</taxon>
        <taxon>Pleosporales</taxon>
        <taxon>Delitschiaceae</taxon>
        <taxon>Delitschia</taxon>
    </lineage>
</organism>
<evidence type="ECO:0000313" key="4">
    <source>
        <dbReference type="Proteomes" id="UP000799536"/>
    </source>
</evidence>
<evidence type="ECO:0000256" key="1">
    <source>
        <dbReference type="SAM" id="MobiDB-lite"/>
    </source>
</evidence>
<keyword evidence="4" id="KW-1185">Reference proteome</keyword>
<feature type="domain" description="BZIP" evidence="2">
    <location>
        <begin position="40"/>
        <end position="54"/>
    </location>
</feature>
<dbReference type="InterPro" id="IPR004827">
    <property type="entry name" value="bZIP"/>
</dbReference>
<dbReference type="AlphaFoldDB" id="A0A9P4JUD3"/>
<comment type="caution">
    <text evidence="3">The sequence shown here is derived from an EMBL/GenBank/DDBJ whole genome shotgun (WGS) entry which is preliminary data.</text>
</comment>
<name>A0A9P4JUD3_9PLEO</name>
<feature type="region of interest" description="Disordered" evidence="1">
    <location>
        <begin position="1"/>
        <end position="54"/>
    </location>
</feature>
<dbReference type="GO" id="GO:0003700">
    <property type="term" value="F:DNA-binding transcription factor activity"/>
    <property type="evidence" value="ECO:0007669"/>
    <property type="project" value="InterPro"/>
</dbReference>
<feature type="region of interest" description="Disordered" evidence="1">
    <location>
        <begin position="68"/>
        <end position="98"/>
    </location>
</feature>
<dbReference type="PROSITE" id="PS00036">
    <property type="entry name" value="BZIP_BASIC"/>
    <property type="match status" value="1"/>
</dbReference>
<protein>
    <recommendedName>
        <fullName evidence="2">BZIP domain-containing protein</fullName>
    </recommendedName>
</protein>
<dbReference type="EMBL" id="ML993874">
    <property type="protein sequence ID" value="KAF2204536.1"/>
    <property type="molecule type" value="Genomic_DNA"/>
</dbReference>
<reference evidence="3" key="1">
    <citation type="journal article" date="2020" name="Stud. Mycol.">
        <title>101 Dothideomycetes genomes: a test case for predicting lifestyles and emergence of pathogens.</title>
        <authorList>
            <person name="Haridas S."/>
            <person name="Albert R."/>
            <person name="Binder M."/>
            <person name="Bloem J."/>
            <person name="Labutti K."/>
            <person name="Salamov A."/>
            <person name="Andreopoulos B."/>
            <person name="Baker S."/>
            <person name="Barry K."/>
            <person name="Bills G."/>
            <person name="Bluhm B."/>
            <person name="Cannon C."/>
            <person name="Castanera R."/>
            <person name="Culley D."/>
            <person name="Daum C."/>
            <person name="Ezra D."/>
            <person name="Gonzalez J."/>
            <person name="Henrissat B."/>
            <person name="Kuo A."/>
            <person name="Liang C."/>
            <person name="Lipzen A."/>
            <person name="Lutzoni F."/>
            <person name="Magnuson J."/>
            <person name="Mondo S."/>
            <person name="Nolan M."/>
            <person name="Ohm R."/>
            <person name="Pangilinan J."/>
            <person name="Park H.-J."/>
            <person name="Ramirez L."/>
            <person name="Alfaro M."/>
            <person name="Sun H."/>
            <person name="Tritt A."/>
            <person name="Yoshinaga Y."/>
            <person name="Zwiers L.-H."/>
            <person name="Turgeon B."/>
            <person name="Goodwin S."/>
            <person name="Spatafora J."/>
            <person name="Crous P."/>
            <person name="Grigoriev I."/>
        </authorList>
    </citation>
    <scope>NUCLEOTIDE SEQUENCE</scope>
    <source>
        <strain evidence="3">ATCC 74209</strain>
    </source>
</reference>
<gene>
    <name evidence="3" type="ORF">GQ43DRAFT_469011</name>
</gene>
<proteinExistence type="predicted"/>